<keyword evidence="2" id="KW-1277">Toxin-antitoxin system</keyword>
<dbReference type="RefSeq" id="WP_092048149.1">
    <property type="nucleotide sequence ID" value="NZ_FOQD01000003.1"/>
</dbReference>
<keyword evidence="4" id="KW-0479">Metal-binding</keyword>
<dbReference type="GO" id="GO:0004519">
    <property type="term" value="F:endonuclease activity"/>
    <property type="evidence" value="ECO:0007669"/>
    <property type="project" value="UniProtKB-KW"/>
</dbReference>
<dbReference type="Proteomes" id="UP000199518">
    <property type="component" value="Unassembled WGS sequence"/>
</dbReference>
<feature type="domain" description="PIN" evidence="8">
    <location>
        <begin position="8"/>
        <end position="134"/>
    </location>
</feature>
<keyword evidence="10" id="KW-1185">Reference proteome</keyword>
<gene>
    <name evidence="9" type="ORF">SAMN05421753_103128</name>
</gene>
<keyword evidence="3" id="KW-0540">Nuclease</keyword>
<keyword evidence="9" id="KW-0255">Endonuclease</keyword>
<dbReference type="AlphaFoldDB" id="A0A1I3D877"/>
<keyword evidence="5" id="KW-0378">Hydrolase</keyword>
<dbReference type="Pfam" id="PF01850">
    <property type="entry name" value="PIN"/>
    <property type="match status" value="1"/>
</dbReference>
<comment type="similarity">
    <text evidence="7">Belongs to the PINc/VapC protein family.</text>
</comment>
<dbReference type="OrthoDB" id="290417at2"/>
<evidence type="ECO:0000259" key="8">
    <source>
        <dbReference type="Pfam" id="PF01850"/>
    </source>
</evidence>
<evidence type="ECO:0000313" key="10">
    <source>
        <dbReference type="Proteomes" id="UP000199518"/>
    </source>
</evidence>
<keyword evidence="6" id="KW-0460">Magnesium</keyword>
<dbReference type="InterPro" id="IPR050556">
    <property type="entry name" value="Type_II_TA_system_RNase"/>
</dbReference>
<dbReference type="GO" id="GO:0046872">
    <property type="term" value="F:metal ion binding"/>
    <property type="evidence" value="ECO:0007669"/>
    <property type="project" value="UniProtKB-KW"/>
</dbReference>
<evidence type="ECO:0000256" key="1">
    <source>
        <dbReference type="ARBA" id="ARBA00001946"/>
    </source>
</evidence>
<name>A0A1I3D877_9PLAN</name>
<organism evidence="9 10">
    <name type="scientific">Planctomicrobium piriforme</name>
    <dbReference type="NCBI Taxonomy" id="1576369"/>
    <lineage>
        <taxon>Bacteria</taxon>
        <taxon>Pseudomonadati</taxon>
        <taxon>Planctomycetota</taxon>
        <taxon>Planctomycetia</taxon>
        <taxon>Planctomycetales</taxon>
        <taxon>Planctomycetaceae</taxon>
        <taxon>Planctomicrobium</taxon>
    </lineage>
</organism>
<evidence type="ECO:0000256" key="3">
    <source>
        <dbReference type="ARBA" id="ARBA00022722"/>
    </source>
</evidence>
<proteinExistence type="inferred from homology"/>
<dbReference type="SUPFAM" id="SSF88723">
    <property type="entry name" value="PIN domain-like"/>
    <property type="match status" value="1"/>
</dbReference>
<sequence length="151" mass="16959">MPRTPGLLLDTNIIVHLLRNGELGQSIDSAYQLRTSLASSLICVVTIGEMRSLARKLKWGQRKQDELQQTLEELVWIDISSDAVLDAYSEIDDFSEKVVKPARPLGQNDIWIAAVARATGATLLTTDKDFDHLQGKFIDRIWIDPTRRSSP</sequence>
<dbReference type="EMBL" id="FOQD01000003">
    <property type="protein sequence ID" value="SFH82809.1"/>
    <property type="molecule type" value="Genomic_DNA"/>
</dbReference>
<evidence type="ECO:0000313" key="9">
    <source>
        <dbReference type="EMBL" id="SFH82809.1"/>
    </source>
</evidence>
<dbReference type="GO" id="GO:0016787">
    <property type="term" value="F:hydrolase activity"/>
    <property type="evidence" value="ECO:0007669"/>
    <property type="project" value="UniProtKB-KW"/>
</dbReference>
<dbReference type="PANTHER" id="PTHR33653:SF1">
    <property type="entry name" value="RIBONUCLEASE VAPC2"/>
    <property type="match status" value="1"/>
</dbReference>
<protein>
    <submittedName>
        <fullName evidence="9">tRNA(fMet)-specific endonuclease VapC</fullName>
    </submittedName>
</protein>
<evidence type="ECO:0000256" key="7">
    <source>
        <dbReference type="ARBA" id="ARBA00038093"/>
    </source>
</evidence>
<evidence type="ECO:0000256" key="2">
    <source>
        <dbReference type="ARBA" id="ARBA00022649"/>
    </source>
</evidence>
<dbReference type="STRING" id="1576369.SAMN05421753_103128"/>
<evidence type="ECO:0000256" key="4">
    <source>
        <dbReference type="ARBA" id="ARBA00022723"/>
    </source>
</evidence>
<dbReference type="PANTHER" id="PTHR33653">
    <property type="entry name" value="RIBONUCLEASE VAPC2"/>
    <property type="match status" value="1"/>
</dbReference>
<dbReference type="InterPro" id="IPR002716">
    <property type="entry name" value="PIN_dom"/>
</dbReference>
<evidence type="ECO:0000256" key="6">
    <source>
        <dbReference type="ARBA" id="ARBA00022842"/>
    </source>
</evidence>
<dbReference type="Gene3D" id="3.40.50.1010">
    <property type="entry name" value="5'-nuclease"/>
    <property type="match status" value="1"/>
</dbReference>
<dbReference type="CDD" id="cd09881">
    <property type="entry name" value="PIN_VapC4-5_FitB-like"/>
    <property type="match status" value="1"/>
</dbReference>
<evidence type="ECO:0000256" key="5">
    <source>
        <dbReference type="ARBA" id="ARBA00022801"/>
    </source>
</evidence>
<comment type="cofactor">
    <cofactor evidence="1">
        <name>Mg(2+)</name>
        <dbReference type="ChEBI" id="CHEBI:18420"/>
    </cofactor>
</comment>
<accession>A0A1I3D877</accession>
<dbReference type="InterPro" id="IPR029060">
    <property type="entry name" value="PIN-like_dom_sf"/>
</dbReference>
<reference evidence="10" key="1">
    <citation type="submission" date="2016-10" db="EMBL/GenBank/DDBJ databases">
        <authorList>
            <person name="Varghese N."/>
            <person name="Submissions S."/>
        </authorList>
    </citation>
    <scope>NUCLEOTIDE SEQUENCE [LARGE SCALE GENOMIC DNA]</scope>
    <source>
        <strain evidence="10">DSM 26348</strain>
    </source>
</reference>